<dbReference type="PANTHER" id="PTHR33606:SF3">
    <property type="entry name" value="PROTEIN YCII"/>
    <property type="match status" value="1"/>
</dbReference>
<dbReference type="InterPro" id="IPR005545">
    <property type="entry name" value="YCII"/>
</dbReference>
<reference evidence="2 3" key="1">
    <citation type="journal article" date="2015" name="Sci. Rep.">
        <title>Chromosome-level genome map provides insights into diverse defense mechanisms in the medicinal fungus Ganoderma sinense.</title>
        <authorList>
            <person name="Zhu Y."/>
            <person name="Xu J."/>
            <person name="Sun C."/>
            <person name="Zhou S."/>
            <person name="Xu H."/>
            <person name="Nelson D.R."/>
            <person name="Qian J."/>
            <person name="Song J."/>
            <person name="Luo H."/>
            <person name="Xiang L."/>
            <person name="Li Y."/>
            <person name="Xu Z."/>
            <person name="Ji A."/>
            <person name="Wang L."/>
            <person name="Lu S."/>
            <person name="Hayward A."/>
            <person name="Sun W."/>
            <person name="Li X."/>
            <person name="Schwartz D.C."/>
            <person name="Wang Y."/>
            <person name="Chen S."/>
        </authorList>
    </citation>
    <scope>NUCLEOTIDE SEQUENCE [LARGE SCALE GENOMIC DNA]</scope>
    <source>
        <strain evidence="2 3">ZZ0214-1</strain>
    </source>
</reference>
<gene>
    <name evidence="2" type="ORF">GSI_04924</name>
</gene>
<accession>A0A2G8SGI1</accession>
<evidence type="ECO:0000313" key="2">
    <source>
        <dbReference type="EMBL" id="PIL32807.1"/>
    </source>
</evidence>
<dbReference type="Pfam" id="PF03795">
    <property type="entry name" value="YCII"/>
    <property type="match status" value="1"/>
</dbReference>
<keyword evidence="3" id="KW-1185">Reference proteome</keyword>
<protein>
    <recommendedName>
        <fullName evidence="1">YCII-related domain-containing protein</fullName>
    </recommendedName>
</protein>
<comment type="caution">
    <text evidence="2">The sequence shown here is derived from an EMBL/GenBank/DDBJ whole genome shotgun (WGS) entry which is preliminary data.</text>
</comment>
<dbReference type="PANTHER" id="PTHR33606">
    <property type="entry name" value="PROTEIN YCII"/>
    <property type="match status" value="1"/>
</dbReference>
<dbReference type="Gene3D" id="3.30.70.1060">
    <property type="entry name" value="Dimeric alpha+beta barrel"/>
    <property type="match status" value="1"/>
</dbReference>
<evidence type="ECO:0000259" key="1">
    <source>
        <dbReference type="Pfam" id="PF03795"/>
    </source>
</evidence>
<dbReference type="SUPFAM" id="SSF54909">
    <property type="entry name" value="Dimeric alpha+beta barrel"/>
    <property type="match status" value="1"/>
</dbReference>
<evidence type="ECO:0000313" key="3">
    <source>
        <dbReference type="Proteomes" id="UP000230002"/>
    </source>
</evidence>
<dbReference type="Proteomes" id="UP000230002">
    <property type="component" value="Unassembled WGS sequence"/>
</dbReference>
<dbReference type="AlphaFoldDB" id="A0A2G8SGI1"/>
<proteinExistence type="predicted"/>
<dbReference type="OrthoDB" id="5519740at2759"/>
<dbReference type="InterPro" id="IPR011008">
    <property type="entry name" value="Dimeric_a/b-barrel"/>
</dbReference>
<name>A0A2G8SGI1_9APHY</name>
<organism evidence="2 3">
    <name type="scientific">Ganoderma sinense ZZ0214-1</name>
    <dbReference type="NCBI Taxonomy" id="1077348"/>
    <lineage>
        <taxon>Eukaryota</taxon>
        <taxon>Fungi</taxon>
        <taxon>Dikarya</taxon>
        <taxon>Basidiomycota</taxon>
        <taxon>Agaricomycotina</taxon>
        <taxon>Agaricomycetes</taxon>
        <taxon>Polyporales</taxon>
        <taxon>Polyporaceae</taxon>
        <taxon>Ganoderma</taxon>
    </lineage>
</organism>
<feature type="domain" description="YCII-related" evidence="1">
    <location>
        <begin position="20"/>
        <end position="101"/>
    </location>
</feature>
<dbReference type="InterPro" id="IPR051807">
    <property type="entry name" value="Sec-metab_biosynth-assoc"/>
</dbReference>
<sequence length="121" mass="13139">MSSHSQSAPARHKFIVYAPDMSDEGAFQRRLSVRQSHLDNAAIQARNGVVKLGGAMLTPESVVPGAEKKMVGSIFICEADSLEAVRNLMENDVYYTSGVWDKEKLVILPLVLAIADLPTPA</sequence>
<dbReference type="EMBL" id="AYKW01000009">
    <property type="protein sequence ID" value="PIL32807.1"/>
    <property type="molecule type" value="Genomic_DNA"/>
</dbReference>